<organism evidence="6 7">
    <name type="scientific">Diplocarpon rosae</name>
    <dbReference type="NCBI Taxonomy" id="946125"/>
    <lineage>
        <taxon>Eukaryota</taxon>
        <taxon>Fungi</taxon>
        <taxon>Dikarya</taxon>
        <taxon>Ascomycota</taxon>
        <taxon>Pezizomycotina</taxon>
        <taxon>Leotiomycetes</taxon>
        <taxon>Helotiales</taxon>
        <taxon>Drepanopezizaceae</taxon>
        <taxon>Diplocarpon</taxon>
    </lineage>
</organism>
<dbReference type="EMBL" id="JAUBYV010000004">
    <property type="protein sequence ID" value="KAK2627059.1"/>
    <property type="molecule type" value="Genomic_DNA"/>
</dbReference>
<dbReference type="Pfam" id="PF01040">
    <property type="entry name" value="UbiA"/>
    <property type="match status" value="1"/>
</dbReference>
<evidence type="ECO:0000256" key="2">
    <source>
        <dbReference type="ARBA" id="ARBA00022692"/>
    </source>
</evidence>
<evidence type="ECO:0000256" key="1">
    <source>
        <dbReference type="ARBA" id="ARBA00004141"/>
    </source>
</evidence>
<comment type="caution">
    <text evidence="6">The sequence shown here is derived from an EMBL/GenBank/DDBJ whole genome shotgun (WGS) entry which is preliminary data.</text>
</comment>
<dbReference type="Proteomes" id="UP001285354">
    <property type="component" value="Unassembled WGS sequence"/>
</dbReference>
<keyword evidence="3 5" id="KW-1133">Transmembrane helix</keyword>
<evidence type="ECO:0000256" key="5">
    <source>
        <dbReference type="SAM" id="Phobius"/>
    </source>
</evidence>
<dbReference type="GO" id="GO:0016765">
    <property type="term" value="F:transferase activity, transferring alkyl or aryl (other than methyl) groups"/>
    <property type="evidence" value="ECO:0007669"/>
    <property type="project" value="InterPro"/>
</dbReference>
<feature type="transmembrane region" description="Helical" evidence="5">
    <location>
        <begin position="292"/>
        <end position="315"/>
    </location>
</feature>
<dbReference type="PANTHER" id="PTHR42723">
    <property type="entry name" value="CHLOROPHYLL SYNTHASE"/>
    <property type="match status" value="1"/>
</dbReference>
<keyword evidence="2 5" id="KW-0812">Transmembrane</keyword>
<dbReference type="CDD" id="cd13965">
    <property type="entry name" value="PT_UbiA_3"/>
    <property type="match status" value="1"/>
</dbReference>
<evidence type="ECO:0000313" key="6">
    <source>
        <dbReference type="EMBL" id="KAK2627059.1"/>
    </source>
</evidence>
<accession>A0AAD9T1K1</accession>
<dbReference type="GO" id="GO:0016020">
    <property type="term" value="C:membrane"/>
    <property type="evidence" value="ECO:0007669"/>
    <property type="project" value="UniProtKB-SubCell"/>
</dbReference>
<dbReference type="PANTHER" id="PTHR42723:SF1">
    <property type="entry name" value="CHLOROPHYLL SYNTHASE, CHLOROPLASTIC"/>
    <property type="match status" value="1"/>
</dbReference>
<evidence type="ECO:0000313" key="7">
    <source>
        <dbReference type="Proteomes" id="UP001285354"/>
    </source>
</evidence>
<gene>
    <name evidence="6" type="ORF">QTJ16_003025</name>
</gene>
<name>A0AAD9T1K1_9HELO</name>
<feature type="transmembrane region" description="Helical" evidence="5">
    <location>
        <begin position="264"/>
        <end position="280"/>
    </location>
</feature>
<dbReference type="InterPro" id="IPR000537">
    <property type="entry name" value="UbiA_prenyltransferase"/>
</dbReference>
<dbReference type="AlphaFoldDB" id="A0AAD9T1K1"/>
<proteinExistence type="predicted"/>
<sequence length="325" mass="35791">MMMGAMDLEYAEEGKLPEQIEERTFLYHLKTAHLITKSDVKTTILPATTFAVTALFSGVLSCDAASDPLTALGGVLKSIAWTWMNLWIFNLSNQRLPNSVLEDAINKPWRAIPSGRLTSEQARRLLLLSIPAVLLATTYLGGSRESLLLMVLTWIYNDLGAAEGHFALRHVNNALGFTTFAAGAASVAGGPLRPTTYHWLAFVAAAITYTIQLQDMEDLEGDRARARRTLPIVYGDAVTRRITAASVVVFSLAAPAFWRLSIEGYLPPVALGAWVAVRTLTREDQAADKKTFKLWCLWLMLLYIMPFAIRLGLVWGGTVSGRDTM</sequence>
<comment type="subcellular location">
    <subcellularLocation>
        <location evidence="1">Membrane</location>
        <topology evidence="1">Multi-pass membrane protein</topology>
    </subcellularLocation>
</comment>
<keyword evidence="4 5" id="KW-0472">Membrane</keyword>
<reference evidence="6" key="1">
    <citation type="submission" date="2023-06" db="EMBL/GenBank/DDBJ databases">
        <title>Draft genome of Marssonina rosae.</title>
        <authorList>
            <person name="Cheng Q."/>
        </authorList>
    </citation>
    <scope>NUCLEOTIDE SEQUENCE</scope>
    <source>
        <strain evidence="6">R4</strain>
    </source>
</reference>
<evidence type="ECO:0000256" key="3">
    <source>
        <dbReference type="ARBA" id="ARBA00022989"/>
    </source>
</evidence>
<evidence type="ECO:0008006" key="8">
    <source>
        <dbReference type="Google" id="ProtNLM"/>
    </source>
</evidence>
<protein>
    <recommendedName>
        <fullName evidence="8">UbiA prenyltransferase</fullName>
    </recommendedName>
</protein>
<evidence type="ECO:0000256" key="4">
    <source>
        <dbReference type="ARBA" id="ARBA00023136"/>
    </source>
</evidence>
<keyword evidence="7" id="KW-1185">Reference proteome</keyword>
<dbReference type="InterPro" id="IPR050475">
    <property type="entry name" value="Prenyltransferase_related"/>
</dbReference>